<comment type="caution">
    <text evidence="1">The sequence shown here is derived from an EMBL/GenBank/DDBJ whole genome shotgun (WGS) entry which is preliminary data.</text>
</comment>
<dbReference type="EMBL" id="JAWDIE010000006">
    <property type="protein sequence ID" value="MEJ7137830.1"/>
    <property type="molecule type" value="Genomic_DNA"/>
</dbReference>
<dbReference type="Proteomes" id="UP001364695">
    <property type="component" value="Unassembled WGS sequence"/>
</dbReference>
<reference evidence="1" key="1">
    <citation type="submission" date="2023-10" db="EMBL/GenBank/DDBJ databases">
        <title>Amphibacter perezi, gen. nov., sp. nov. a novel taxa of the family Comamonadaceae, class Betaproteobacteria isolated from the skin microbiota of Pelophylax perezi from different populations.</title>
        <authorList>
            <person name="Costa S."/>
            <person name="Proenca D.N."/>
            <person name="Lopes I."/>
            <person name="Morais P.V."/>
        </authorList>
    </citation>
    <scope>NUCLEOTIDE SEQUENCE</scope>
    <source>
        <strain evidence="1">SL12-8</strain>
    </source>
</reference>
<evidence type="ECO:0000313" key="1">
    <source>
        <dbReference type="EMBL" id="MEJ7137830.1"/>
    </source>
</evidence>
<name>A0ACC6P0Q9_9BURK</name>
<evidence type="ECO:0000313" key="2">
    <source>
        <dbReference type="Proteomes" id="UP001364695"/>
    </source>
</evidence>
<accession>A0ACC6P0Q9</accession>
<organism evidence="1 2">
    <name type="scientific">Amphibiibacter pelophylacis</name>
    <dbReference type="NCBI Taxonomy" id="1799477"/>
    <lineage>
        <taxon>Bacteria</taxon>
        <taxon>Pseudomonadati</taxon>
        <taxon>Pseudomonadota</taxon>
        <taxon>Betaproteobacteria</taxon>
        <taxon>Burkholderiales</taxon>
        <taxon>Sphaerotilaceae</taxon>
        <taxon>Amphibiibacter</taxon>
    </lineage>
</organism>
<protein>
    <submittedName>
        <fullName evidence="1">Uncharacterized protein</fullName>
    </submittedName>
</protein>
<gene>
    <name evidence="1" type="ORF">RV045_05200</name>
</gene>
<proteinExistence type="predicted"/>
<sequence>MTPYTSPRPQNAETALRLLEQAVQTLQRALEGGEAAAVAQASQRLQMDLKSAVSQLLPQAQQAGGLTPPQRQRLVALQQAIARQRELVARLGAHLSDAMELLLPLPNDPTYRTRIEKHLPVPQVPRPESRRPVSNAIETP</sequence>
<keyword evidence="2" id="KW-1185">Reference proteome</keyword>